<dbReference type="SUPFAM" id="SSF46785">
    <property type="entry name" value="Winged helix' DNA-binding domain"/>
    <property type="match status" value="1"/>
</dbReference>
<dbReference type="SMART" id="SM00345">
    <property type="entry name" value="HTH_GNTR"/>
    <property type="match status" value="1"/>
</dbReference>
<dbReference type="InterPro" id="IPR000524">
    <property type="entry name" value="Tscrpt_reg_HTH_GntR"/>
</dbReference>
<evidence type="ECO:0000256" key="3">
    <source>
        <dbReference type="ARBA" id="ARBA00023163"/>
    </source>
</evidence>
<name>A0ABS8DEV0_9FIRM</name>
<dbReference type="Proteomes" id="UP001299546">
    <property type="component" value="Unassembled WGS sequence"/>
</dbReference>
<keyword evidence="6" id="KW-1185">Reference proteome</keyword>
<dbReference type="PANTHER" id="PTHR44846:SF1">
    <property type="entry name" value="MANNOSYL-D-GLYCERATE TRANSPORT_METABOLISM SYSTEM REPRESSOR MNGR-RELATED"/>
    <property type="match status" value="1"/>
</dbReference>
<sequence length="255" mass="29147">MTEDFSNLINRNSSRNLSRQLEDIFRDYINEGKWKPDTLIPSESVLSKCFGVSRSTVRAALISMEQDKLLYRIQGKGTAVLSKQLSSSLPAAGLRRAIHKAGLENNEKLNVLLCEKRKAPDDVARKLGIPINDAVIYVERTSILAASQEPRSLQYIYIPEKIADVINLSEIRSHFFHELFERAGIYMCQTKEWLSVSGTNHHESECLKVNLHTPSFVIEELRFNQYKVPYYYMKIIRPGGSLKFEFSSAQEEGEK</sequence>
<comment type="caution">
    <text evidence="5">The sequence shown here is derived from an EMBL/GenBank/DDBJ whole genome shotgun (WGS) entry which is preliminary data.</text>
</comment>
<gene>
    <name evidence="5" type="ORF">LIZ65_06525</name>
</gene>
<proteinExistence type="predicted"/>
<dbReference type="SUPFAM" id="SSF64288">
    <property type="entry name" value="Chorismate lyase-like"/>
    <property type="match status" value="1"/>
</dbReference>
<dbReference type="InterPro" id="IPR011663">
    <property type="entry name" value="UTRA"/>
</dbReference>
<keyword evidence="3" id="KW-0804">Transcription</keyword>
<keyword evidence="1" id="KW-0805">Transcription regulation</keyword>
<dbReference type="Gene3D" id="1.10.10.10">
    <property type="entry name" value="Winged helix-like DNA-binding domain superfamily/Winged helix DNA-binding domain"/>
    <property type="match status" value="1"/>
</dbReference>
<dbReference type="InterPro" id="IPR036390">
    <property type="entry name" value="WH_DNA-bd_sf"/>
</dbReference>
<keyword evidence="2" id="KW-0238">DNA-binding</keyword>
<evidence type="ECO:0000256" key="1">
    <source>
        <dbReference type="ARBA" id="ARBA00023015"/>
    </source>
</evidence>
<dbReference type="InterPro" id="IPR036388">
    <property type="entry name" value="WH-like_DNA-bd_sf"/>
</dbReference>
<feature type="domain" description="HTH gntR-type" evidence="4">
    <location>
        <begin position="15"/>
        <end position="83"/>
    </location>
</feature>
<evidence type="ECO:0000256" key="2">
    <source>
        <dbReference type="ARBA" id="ARBA00023125"/>
    </source>
</evidence>
<dbReference type="SMART" id="SM00866">
    <property type="entry name" value="UTRA"/>
    <property type="match status" value="1"/>
</dbReference>
<accession>A0ABS8DEV0</accession>
<dbReference type="Pfam" id="PF00392">
    <property type="entry name" value="GntR"/>
    <property type="match status" value="1"/>
</dbReference>
<dbReference type="PROSITE" id="PS50949">
    <property type="entry name" value="HTH_GNTR"/>
    <property type="match status" value="1"/>
</dbReference>
<evidence type="ECO:0000313" key="5">
    <source>
        <dbReference type="EMBL" id="MCB7386939.1"/>
    </source>
</evidence>
<dbReference type="Pfam" id="PF07702">
    <property type="entry name" value="UTRA"/>
    <property type="match status" value="1"/>
</dbReference>
<dbReference type="RefSeq" id="WP_066736028.1">
    <property type="nucleotide sequence ID" value="NZ_JAJCIQ010000002.1"/>
</dbReference>
<organism evidence="5 6">
    <name type="scientific">Bariatricus massiliensis</name>
    <dbReference type="NCBI Taxonomy" id="1745713"/>
    <lineage>
        <taxon>Bacteria</taxon>
        <taxon>Bacillati</taxon>
        <taxon>Bacillota</taxon>
        <taxon>Clostridia</taxon>
        <taxon>Lachnospirales</taxon>
        <taxon>Lachnospiraceae</taxon>
        <taxon>Bariatricus</taxon>
    </lineage>
</organism>
<reference evidence="5 6" key="1">
    <citation type="submission" date="2021-10" db="EMBL/GenBank/DDBJ databases">
        <title>Collection of gut derived symbiotic bacterial strains cultured from healthy donors.</title>
        <authorList>
            <person name="Lin H."/>
            <person name="Littmann E."/>
            <person name="Kohout C."/>
            <person name="Pamer E.G."/>
        </authorList>
    </citation>
    <scope>NUCLEOTIDE SEQUENCE [LARGE SCALE GENOMIC DNA]</scope>
    <source>
        <strain evidence="5 6">DFI.1.165</strain>
    </source>
</reference>
<evidence type="ECO:0000259" key="4">
    <source>
        <dbReference type="PROSITE" id="PS50949"/>
    </source>
</evidence>
<protein>
    <submittedName>
        <fullName evidence="5">GntR family transcriptional regulator</fullName>
    </submittedName>
</protein>
<dbReference type="InterPro" id="IPR050679">
    <property type="entry name" value="Bact_HTH_transcr_reg"/>
</dbReference>
<dbReference type="PANTHER" id="PTHR44846">
    <property type="entry name" value="MANNOSYL-D-GLYCERATE TRANSPORT/METABOLISM SYSTEM REPRESSOR MNGR-RELATED"/>
    <property type="match status" value="1"/>
</dbReference>
<dbReference type="InterPro" id="IPR028978">
    <property type="entry name" value="Chorismate_lyase_/UTRA_dom_sf"/>
</dbReference>
<evidence type="ECO:0000313" key="6">
    <source>
        <dbReference type="Proteomes" id="UP001299546"/>
    </source>
</evidence>
<dbReference type="EMBL" id="JAJCIS010000002">
    <property type="protein sequence ID" value="MCB7386939.1"/>
    <property type="molecule type" value="Genomic_DNA"/>
</dbReference>
<dbReference type="Gene3D" id="3.40.1410.10">
    <property type="entry name" value="Chorismate lyase-like"/>
    <property type="match status" value="1"/>
</dbReference>
<dbReference type="PRINTS" id="PR00035">
    <property type="entry name" value="HTHGNTR"/>
</dbReference>
<dbReference type="CDD" id="cd07377">
    <property type="entry name" value="WHTH_GntR"/>
    <property type="match status" value="1"/>
</dbReference>